<dbReference type="GeneID" id="11510800"/>
<dbReference type="OrthoDB" id="276515at2759"/>
<keyword evidence="3" id="KW-1185">Reference proteome</keyword>
<dbReference type="Proteomes" id="UP000007322">
    <property type="component" value="Chromosome 2"/>
</dbReference>
<dbReference type="Gene3D" id="3.60.10.10">
    <property type="entry name" value="Endonuclease/exonuclease/phosphatase"/>
    <property type="match status" value="1"/>
</dbReference>
<dbReference type="STRING" id="573729.G2QAV8"/>
<dbReference type="InterPro" id="IPR005135">
    <property type="entry name" value="Endo/exonuclease/phosphatase"/>
</dbReference>
<accession>G2QAV8</accession>
<protein>
    <recommendedName>
        <fullName evidence="1">Endonuclease/exonuclease/phosphatase domain-containing protein</fullName>
    </recommendedName>
</protein>
<dbReference type="KEGG" id="mtm:MYCTH_2302001"/>
<dbReference type="GO" id="GO:0000175">
    <property type="term" value="F:3'-5'-RNA exonuclease activity"/>
    <property type="evidence" value="ECO:0007669"/>
    <property type="project" value="TreeGrafter"/>
</dbReference>
<reference evidence="2 3" key="1">
    <citation type="journal article" date="2011" name="Nat. Biotechnol.">
        <title>Comparative genomic analysis of the thermophilic biomass-degrading fungi Myceliophthora thermophila and Thielavia terrestris.</title>
        <authorList>
            <person name="Berka R.M."/>
            <person name="Grigoriev I.V."/>
            <person name="Otillar R."/>
            <person name="Salamov A."/>
            <person name="Grimwood J."/>
            <person name="Reid I."/>
            <person name="Ishmael N."/>
            <person name="John T."/>
            <person name="Darmond C."/>
            <person name="Moisan M.-C."/>
            <person name="Henrissat B."/>
            <person name="Coutinho P.M."/>
            <person name="Lombard V."/>
            <person name="Natvig D.O."/>
            <person name="Lindquist E."/>
            <person name="Schmutz J."/>
            <person name="Lucas S."/>
            <person name="Harris P."/>
            <person name="Powlowski J."/>
            <person name="Bellemare A."/>
            <person name="Taylor D."/>
            <person name="Butler G."/>
            <person name="de Vries R.P."/>
            <person name="Allijn I.E."/>
            <person name="van den Brink J."/>
            <person name="Ushinsky S."/>
            <person name="Storms R."/>
            <person name="Powell A.J."/>
            <person name="Paulsen I.T."/>
            <person name="Elbourne L.D.H."/>
            <person name="Baker S.E."/>
            <person name="Magnuson J."/>
            <person name="LaBoissiere S."/>
            <person name="Clutterbuck A.J."/>
            <person name="Martinez D."/>
            <person name="Wogulis M."/>
            <person name="de Leon A.L."/>
            <person name="Rey M.W."/>
            <person name="Tsang A."/>
        </authorList>
    </citation>
    <scope>NUCLEOTIDE SEQUENCE [LARGE SCALE GENOMIC DNA]</scope>
    <source>
        <strain evidence="3">ATCC 42464 / BCRC 31852 / DSM 1799</strain>
    </source>
</reference>
<evidence type="ECO:0000259" key="1">
    <source>
        <dbReference type="Pfam" id="PF03372"/>
    </source>
</evidence>
<dbReference type="InterPro" id="IPR036691">
    <property type="entry name" value="Endo/exonu/phosph_ase_sf"/>
</dbReference>
<dbReference type="CDD" id="cd09083">
    <property type="entry name" value="EEP-1"/>
    <property type="match status" value="1"/>
</dbReference>
<dbReference type="RefSeq" id="XP_003661995.1">
    <property type="nucleotide sequence ID" value="XM_003661947.1"/>
</dbReference>
<gene>
    <name evidence="2" type="ORF">MYCTH_2302001</name>
</gene>
<feature type="domain" description="Endonuclease/exonuclease/phosphatase" evidence="1">
    <location>
        <begin position="15"/>
        <end position="276"/>
    </location>
</feature>
<proteinExistence type="predicted"/>
<dbReference type="AlphaFoldDB" id="G2QAV8"/>
<organism evidence="2 3">
    <name type="scientific">Thermothelomyces thermophilus (strain ATCC 42464 / BCRC 31852 / DSM 1799)</name>
    <name type="common">Sporotrichum thermophile</name>
    <dbReference type="NCBI Taxonomy" id="573729"/>
    <lineage>
        <taxon>Eukaryota</taxon>
        <taxon>Fungi</taxon>
        <taxon>Dikarya</taxon>
        <taxon>Ascomycota</taxon>
        <taxon>Pezizomycotina</taxon>
        <taxon>Sordariomycetes</taxon>
        <taxon>Sordariomycetidae</taxon>
        <taxon>Sordariales</taxon>
        <taxon>Chaetomiaceae</taxon>
        <taxon>Thermothelomyces</taxon>
    </lineage>
</organism>
<evidence type="ECO:0000313" key="3">
    <source>
        <dbReference type="Proteomes" id="UP000007322"/>
    </source>
</evidence>
<dbReference type="EMBL" id="CP003003">
    <property type="protein sequence ID" value="AEO56750.1"/>
    <property type="molecule type" value="Genomic_DNA"/>
</dbReference>
<dbReference type="SUPFAM" id="SSF56219">
    <property type="entry name" value="DNase I-like"/>
    <property type="match status" value="1"/>
</dbReference>
<dbReference type="InParanoid" id="G2QAV8"/>
<dbReference type="PANTHER" id="PTHR12121">
    <property type="entry name" value="CARBON CATABOLITE REPRESSOR PROTEIN 4"/>
    <property type="match status" value="1"/>
</dbReference>
<dbReference type="Pfam" id="PF03372">
    <property type="entry name" value="Exo_endo_phos"/>
    <property type="match status" value="1"/>
</dbReference>
<evidence type="ECO:0000313" key="2">
    <source>
        <dbReference type="EMBL" id="AEO56750.1"/>
    </source>
</evidence>
<dbReference type="HOGENOM" id="CLU_030508_0_2_1"/>
<dbReference type="eggNOG" id="ENOG502QR62">
    <property type="taxonomic scope" value="Eukaryota"/>
</dbReference>
<dbReference type="OMA" id="FYRPAVW"/>
<dbReference type="PANTHER" id="PTHR12121:SF36">
    <property type="entry name" value="ENDONUCLEASE_EXONUCLEASE_PHOSPHATASE DOMAIN-CONTAINING PROTEIN"/>
    <property type="match status" value="1"/>
</dbReference>
<sequence length="294" mass="32661">MIIAHPASLLVRLITFNVRYATEHPSPNEEPWSVRCPRLCAQLKFIVSGHDSAFICLQEVLHSQLTDIQARLGSSWGHIGRGREDGNEAGEYSPIFFRADHWECERSSTYWLSPTPEVPSKGWDAALERIVTMGYFRHKATGAAVVVMSTHLDHRGEVAREESARLLLEFARTWPTERAPGASPPVLLGGDFNSTPTDRAYKVLTEPSSGMRDISGLVPEEAMYGNREITFTSFGDANEEPKRIDFLFASDAGNLGFVTFAILPNRFDDGIYLSDHRPVVSDIRIPAQVAAACQ</sequence>
<dbReference type="VEuPathDB" id="FungiDB:MYCTH_2302001"/>
<dbReference type="InterPro" id="IPR050410">
    <property type="entry name" value="CCR4/nocturin_mRNA_transcr"/>
</dbReference>
<name>G2QAV8_THET4</name>